<feature type="transmembrane region" description="Helical" evidence="1">
    <location>
        <begin position="68"/>
        <end position="88"/>
    </location>
</feature>
<dbReference type="EMBL" id="OX451738">
    <property type="protein sequence ID" value="CAI8603575.1"/>
    <property type="molecule type" value="Genomic_DNA"/>
</dbReference>
<keyword evidence="1" id="KW-0812">Transmembrane</keyword>
<accession>A0AAV0ZZ42</accession>
<dbReference type="Proteomes" id="UP001157006">
    <property type="component" value="Chromosome 3"/>
</dbReference>
<protein>
    <submittedName>
        <fullName evidence="2">Uncharacterized protein</fullName>
    </submittedName>
</protein>
<evidence type="ECO:0000256" key="1">
    <source>
        <dbReference type="SAM" id="Phobius"/>
    </source>
</evidence>
<gene>
    <name evidence="2" type="ORF">VFH_III092040</name>
</gene>
<reference evidence="2 3" key="1">
    <citation type="submission" date="2023-01" db="EMBL/GenBank/DDBJ databases">
        <authorList>
            <person name="Kreplak J."/>
        </authorList>
    </citation>
    <scope>NUCLEOTIDE SEQUENCE [LARGE SCALE GENOMIC DNA]</scope>
</reference>
<proteinExistence type="predicted"/>
<name>A0AAV0ZZ42_VICFA</name>
<evidence type="ECO:0000313" key="2">
    <source>
        <dbReference type="EMBL" id="CAI8603575.1"/>
    </source>
</evidence>
<evidence type="ECO:0000313" key="3">
    <source>
        <dbReference type="Proteomes" id="UP001157006"/>
    </source>
</evidence>
<keyword evidence="3" id="KW-1185">Reference proteome</keyword>
<dbReference type="AlphaFoldDB" id="A0AAV0ZZ42"/>
<organism evidence="2 3">
    <name type="scientific">Vicia faba</name>
    <name type="common">Broad bean</name>
    <name type="synonym">Faba vulgaris</name>
    <dbReference type="NCBI Taxonomy" id="3906"/>
    <lineage>
        <taxon>Eukaryota</taxon>
        <taxon>Viridiplantae</taxon>
        <taxon>Streptophyta</taxon>
        <taxon>Embryophyta</taxon>
        <taxon>Tracheophyta</taxon>
        <taxon>Spermatophyta</taxon>
        <taxon>Magnoliopsida</taxon>
        <taxon>eudicotyledons</taxon>
        <taxon>Gunneridae</taxon>
        <taxon>Pentapetalae</taxon>
        <taxon>rosids</taxon>
        <taxon>fabids</taxon>
        <taxon>Fabales</taxon>
        <taxon>Fabaceae</taxon>
        <taxon>Papilionoideae</taxon>
        <taxon>50 kb inversion clade</taxon>
        <taxon>NPAAA clade</taxon>
        <taxon>Hologalegina</taxon>
        <taxon>IRL clade</taxon>
        <taxon>Fabeae</taxon>
        <taxon>Vicia</taxon>
    </lineage>
</organism>
<keyword evidence="1" id="KW-1133">Transmembrane helix</keyword>
<keyword evidence="1" id="KW-0472">Membrane</keyword>
<sequence length="134" mass="15539">MKKENEKEGTCNDSIEELGESGFQVVMVIFERGFGQHVQQIWGQQQGYCFSARLDYFLTVFLSDCRQFYGLFMGCLIAGFGDIVQLVLDNRNLKRRLSRYKALWLRQGFDMKMNVTMVELGLGTTRISIAWRNT</sequence>